<dbReference type="EMBL" id="MTYJ01000062">
    <property type="protein sequence ID" value="OQV17326.1"/>
    <property type="molecule type" value="Genomic_DNA"/>
</dbReference>
<feature type="transmembrane region" description="Helical" evidence="20">
    <location>
        <begin position="229"/>
        <end position="247"/>
    </location>
</feature>
<organism evidence="22 23">
    <name type="scientific">Hypsibius exemplaris</name>
    <name type="common">Freshwater tardigrade</name>
    <dbReference type="NCBI Taxonomy" id="2072580"/>
    <lineage>
        <taxon>Eukaryota</taxon>
        <taxon>Metazoa</taxon>
        <taxon>Ecdysozoa</taxon>
        <taxon>Tardigrada</taxon>
        <taxon>Eutardigrada</taxon>
        <taxon>Parachela</taxon>
        <taxon>Hypsibioidea</taxon>
        <taxon>Hypsibiidae</taxon>
        <taxon>Hypsibius</taxon>
    </lineage>
</organism>
<comment type="subunit">
    <text evidence="18">Homodimer. Interacts with lysosomal protein GLMP (via lumenal domain); the interaction starts while both proteins are still in the endoplasmic reticulum and is required for stabilization of MFSD1 in lysosomes but has no direct effect on its targeting to lysosomes or transporter activity.</text>
</comment>
<evidence type="ECO:0000256" key="8">
    <source>
        <dbReference type="ARBA" id="ARBA00044898"/>
    </source>
</evidence>
<evidence type="ECO:0000256" key="15">
    <source>
        <dbReference type="ARBA" id="ARBA00044985"/>
    </source>
</evidence>
<evidence type="ECO:0000256" key="17">
    <source>
        <dbReference type="ARBA" id="ARBA00045709"/>
    </source>
</evidence>
<keyword evidence="23" id="KW-1185">Reference proteome</keyword>
<comment type="catalytic activity">
    <reaction evidence="6">
        <text>L-lysyl-L-alpha-amino acid(out) = L-lysyl-L-alpha-amino acid(in)</text>
        <dbReference type="Rhea" id="RHEA:79387"/>
        <dbReference type="ChEBI" id="CHEBI:229965"/>
    </reaction>
</comment>
<comment type="catalytic activity">
    <reaction evidence="13">
        <text>L-alanyl-L-lysine(out) = L-alanyl-L-lysine(in)</text>
        <dbReference type="Rhea" id="RHEA:79415"/>
        <dbReference type="ChEBI" id="CHEBI:192470"/>
    </reaction>
</comment>
<evidence type="ECO:0000256" key="18">
    <source>
        <dbReference type="ARBA" id="ARBA00046376"/>
    </source>
</evidence>
<evidence type="ECO:0000256" key="10">
    <source>
        <dbReference type="ARBA" id="ARBA00044900"/>
    </source>
</evidence>
<dbReference type="SUPFAM" id="SSF103473">
    <property type="entry name" value="MFS general substrate transporter"/>
    <property type="match status" value="1"/>
</dbReference>
<feature type="transmembrane region" description="Helical" evidence="20">
    <location>
        <begin position="110"/>
        <end position="134"/>
    </location>
</feature>
<feature type="transmembrane region" description="Helical" evidence="20">
    <location>
        <begin position="323"/>
        <end position="341"/>
    </location>
</feature>
<feature type="transmembrane region" description="Helical" evidence="20">
    <location>
        <begin position="56"/>
        <end position="76"/>
    </location>
</feature>
<name>A0A1W0WQ47_HYPEX</name>
<dbReference type="GO" id="GO:0016020">
    <property type="term" value="C:membrane"/>
    <property type="evidence" value="ECO:0007669"/>
    <property type="project" value="UniProtKB-SubCell"/>
</dbReference>
<evidence type="ECO:0000313" key="23">
    <source>
        <dbReference type="Proteomes" id="UP000192578"/>
    </source>
</evidence>
<comment type="catalytic activity">
    <reaction evidence="3">
        <text>L-histidyl-glycine(out) = L-histidyl-glycine(in)</text>
        <dbReference type="Rhea" id="RHEA:79395"/>
        <dbReference type="ChEBI" id="CHEBI:229957"/>
    </reaction>
</comment>
<comment type="function">
    <text evidence="17">Lysosomal dipeptide uniporter that selectively exports lysine, arginine or histidine-containing dipeptides with a net positive charge from the lysosome lumen into the cytosol. Could play a role in a specific type of protein O-glycosylation indirectly regulating macrophages migration and tissue invasion. Also essential for liver homeostasis.</text>
</comment>
<dbReference type="PROSITE" id="PS50850">
    <property type="entry name" value="MFS"/>
    <property type="match status" value="1"/>
</dbReference>
<feature type="transmembrane region" description="Helical" evidence="20">
    <location>
        <begin position="267"/>
        <end position="287"/>
    </location>
</feature>
<comment type="catalytic activity">
    <reaction evidence="7">
        <text>L-alpha-aminoacyl-L-lysine(out) = L-alpha-aminoacyl-L-lysine(in)</text>
        <dbReference type="Rhea" id="RHEA:79383"/>
        <dbReference type="ChEBI" id="CHEBI:229966"/>
    </reaction>
</comment>
<evidence type="ECO:0000313" key="22">
    <source>
        <dbReference type="EMBL" id="OQV17326.1"/>
    </source>
</evidence>
<evidence type="ECO:0000256" key="7">
    <source>
        <dbReference type="ARBA" id="ARBA00044893"/>
    </source>
</evidence>
<dbReference type="InterPro" id="IPR020846">
    <property type="entry name" value="MFS_dom"/>
</dbReference>
<comment type="catalytic activity">
    <reaction evidence="4">
        <text>L-alpha-aminoacyl-L-arginine(out) = L-alpha-aminoacyl-L-arginine(in)</text>
        <dbReference type="Rhea" id="RHEA:79367"/>
        <dbReference type="ChEBI" id="CHEBI:229968"/>
    </reaction>
</comment>
<feature type="transmembrane region" description="Helical" evidence="20">
    <location>
        <begin position="362"/>
        <end position="381"/>
    </location>
</feature>
<evidence type="ECO:0000256" key="9">
    <source>
        <dbReference type="ARBA" id="ARBA00044899"/>
    </source>
</evidence>
<comment type="catalytic activity">
    <reaction evidence="14">
        <text>L-lysyl-glycine(out) = L-lysyl-glycine(in)</text>
        <dbReference type="Rhea" id="RHEA:79407"/>
        <dbReference type="ChEBI" id="CHEBI:191202"/>
    </reaction>
</comment>
<keyword evidence="20" id="KW-1133">Transmembrane helix</keyword>
<comment type="catalytic activity">
    <reaction evidence="9">
        <text>L-arginyl-L-alpha-amino acid(out) = L-arginyl-L-alpha-amino acid(in)</text>
        <dbReference type="Rhea" id="RHEA:79371"/>
        <dbReference type="ChEBI" id="CHEBI:84315"/>
    </reaction>
</comment>
<evidence type="ECO:0000256" key="16">
    <source>
        <dbReference type="ARBA" id="ARBA00045018"/>
    </source>
</evidence>
<evidence type="ECO:0000256" key="3">
    <source>
        <dbReference type="ARBA" id="ARBA00044878"/>
    </source>
</evidence>
<evidence type="ECO:0000256" key="2">
    <source>
        <dbReference type="ARBA" id="ARBA00044876"/>
    </source>
</evidence>
<evidence type="ECO:0000259" key="21">
    <source>
        <dbReference type="PROSITE" id="PS50850"/>
    </source>
</evidence>
<dbReference type="PANTHER" id="PTHR23512">
    <property type="entry name" value="MAJOR FACILITATOR SUPERFAMILY DOMAIN-CONTAINING PROTEIN 1"/>
    <property type="match status" value="1"/>
</dbReference>
<evidence type="ECO:0000256" key="14">
    <source>
        <dbReference type="ARBA" id="ARBA00044924"/>
    </source>
</evidence>
<comment type="catalytic activity">
    <reaction evidence="11">
        <text>L-arginyl-glycine(out) = L-arginyl-glycine(in)</text>
        <dbReference type="Rhea" id="RHEA:79391"/>
        <dbReference type="ChEBI" id="CHEBI:229955"/>
    </reaction>
</comment>
<evidence type="ECO:0000256" key="12">
    <source>
        <dbReference type="ARBA" id="ARBA00044912"/>
    </source>
</evidence>
<feature type="transmembrane region" description="Helical" evidence="20">
    <location>
        <begin position="146"/>
        <end position="169"/>
    </location>
</feature>
<dbReference type="Proteomes" id="UP000192578">
    <property type="component" value="Unassembled WGS sequence"/>
</dbReference>
<evidence type="ECO:0000256" key="11">
    <source>
        <dbReference type="ARBA" id="ARBA00044903"/>
    </source>
</evidence>
<dbReference type="AlphaFoldDB" id="A0A1W0WQ47"/>
<accession>A0A1W0WQ47</accession>
<feature type="transmembrane region" description="Helical" evidence="20">
    <location>
        <begin position="83"/>
        <end position="104"/>
    </location>
</feature>
<sequence length="471" mass="50418">MDTRWWVLIFCAVNGFCTDFFFEEPSVLVQRLIGTAEACVDGTDACLSLNLLQFNLIYSANSWSSAVAAIFAGLLIDRHGSEVSLCASAALVFIGSLMFALGAYSSDSSTAFAVMLVGSLITGLGSGAAVVIMHRLKAFWFLYRELALAFSVHILMGRLGSAVCFVLLGSIVRQIGLRSCLWLGFVVILFSAGSLVALAFIDQREATLLSSSPTLGSGKAGVVQRIKQLDGMFWCFVATIFFFYGTTNSFIANGPNFIATQYGFSEAAASIITGIVYDIALLAPLSGWLTDRYGNRQHWLIGTSILLFIGLLLLYLAPTAPPGIFILLIGMGYTCYAPTIWSSIPLIVPPDAVGLAMGLGKFFHFIGAGSLIAGAGGILNMQTATSAVPWDSFLIYLICIAATCCLVCMVVIYLNRTGGRLLTPSQKERDQGNVLSEYTPLRVDYGGAGQRPSKSGDELTVSAARPRDDLS</sequence>
<dbReference type="InterPro" id="IPR036259">
    <property type="entry name" value="MFS_trans_sf"/>
</dbReference>
<evidence type="ECO:0000256" key="5">
    <source>
        <dbReference type="ARBA" id="ARBA00044884"/>
    </source>
</evidence>
<keyword evidence="20" id="KW-0472">Membrane</keyword>
<comment type="caution">
    <text evidence="22">The sequence shown here is derived from an EMBL/GenBank/DDBJ whole genome shotgun (WGS) entry which is preliminary data.</text>
</comment>
<dbReference type="InterPro" id="IPR052187">
    <property type="entry name" value="MFSD1"/>
</dbReference>
<comment type="catalytic activity">
    <reaction evidence="12">
        <text>L-histidyl-L-alpha-amino acid(out) = L-histidyl-L-alpha-amino acid(in)</text>
        <dbReference type="Rhea" id="RHEA:79379"/>
        <dbReference type="ChEBI" id="CHEBI:229964"/>
    </reaction>
</comment>
<feature type="transmembrane region" description="Helical" evidence="20">
    <location>
        <begin position="393"/>
        <end position="414"/>
    </location>
</feature>
<feature type="transmembrane region" description="Helical" evidence="20">
    <location>
        <begin position="299"/>
        <end position="317"/>
    </location>
</feature>
<evidence type="ECO:0000256" key="13">
    <source>
        <dbReference type="ARBA" id="ARBA00044919"/>
    </source>
</evidence>
<proteinExistence type="predicted"/>
<protein>
    <recommendedName>
        <fullName evidence="15">Lysosomal dipeptide transporter MFSD1</fullName>
    </recommendedName>
    <alternativeName>
        <fullName evidence="16">Major facilitator superfamily domain-containing protein 1</fullName>
    </alternativeName>
</protein>
<dbReference type="OrthoDB" id="424834at2759"/>
<comment type="subcellular location">
    <subcellularLocation>
        <location evidence="1">Membrane</location>
        <topology evidence="1">Multi-pass membrane protein</topology>
    </subcellularLocation>
</comment>
<dbReference type="PANTHER" id="PTHR23512:SF5">
    <property type="entry name" value="MAJOR FACILITATOR SUPERFAMILY DOMAIN-CONTAINING PROTEIN 1"/>
    <property type="match status" value="1"/>
</dbReference>
<feature type="domain" description="Major facilitator superfamily (MFS) profile" evidence="21">
    <location>
        <begin position="1"/>
        <end position="420"/>
    </location>
</feature>
<keyword evidence="20" id="KW-0812">Transmembrane</keyword>
<comment type="catalytic activity">
    <reaction evidence="2">
        <text>L-lysyl-L-alanine(out) = L-lysyl-L-alanine(in)</text>
        <dbReference type="Rhea" id="RHEA:79399"/>
        <dbReference type="ChEBI" id="CHEBI:229954"/>
    </reaction>
</comment>
<reference evidence="23" key="1">
    <citation type="submission" date="2017-01" db="EMBL/GenBank/DDBJ databases">
        <title>Comparative genomics of anhydrobiosis in the tardigrade Hypsibius dujardini.</title>
        <authorList>
            <person name="Yoshida Y."/>
            <person name="Koutsovoulos G."/>
            <person name="Laetsch D."/>
            <person name="Stevens L."/>
            <person name="Kumar S."/>
            <person name="Horikawa D."/>
            <person name="Ishino K."/>
            <person name="Komine S."/>
            <person name="Tomita M."/>
            <person name="Blaxter M."/>
            <person name="Arakawa K."/>
        </authorList>
    </citation>
    <scope>NUCLEOTIDE SEQUENCE [LARGE SCALE GENOMIC DNA]</scope>
    <source>
        <strain evidence="23">Z151</strain>
    </source>
</reference>
<evidence type="ECO:0000256" key="19">
    <source>
        <dbReference type="SAM" id="MobiDB-lite"/>
    </source>
</evidence>
<feature type="transmembrane region" description="Helical" evidence="20">
    <location>
        <begin position="5"/>
        <end position="22"/>
    </location>
</feature>
<comment type="catalytic activity">
    <reaction evidence="5">
        <text>L-alpha-aminoacyl-L-histidine(out) = L-alpha-aminoacyl-L-histidine(in)</text>
        <dbReference type="Rhea" id="RHEA:79375"/>
        <dbReference type="ChEBI" id="CHEBI:229967"/>
    </reaction>
</comment>
<feature type="region of interest" description="Disordered" evidence="19">
    <location>
        <begin position="443"/>
        <end position="471"/>
    </location>
</feature>
<dbReference type="Pfam" id="PF07690">
    <property type="entry name" value="MFS_1"/>
    <property type="match status" value="1"/>
</dbReference>
<dbReference type="Gene3D" id="1.20.1250.20">
    <property type="entry name" value="MFS general substrate transporter like domains"/>
    <property type="match status" value="2"/>
</dbReference>
<evidence type="ECO:0000256" key="20">
    <source>
        <dbReference type="SAM" id="Phobius"/>
    </source>
</evidence>
<comment type="catalytic activity">
    <reaction evidence="10">
        <text>L-lysyl-L-lysine(out) = L-lysyl-L-lysine(in)</text>
        <dbReference type="Rhea" id="RHEA:79403"/>
        <dbReference type="ChEBI" id="CHEBI:229956"/>
    </reaction>
</comment>
<comment type="catalytic activity">
    <reaction evidence="8">
        <text>L-aspartyl-L-lysine(out) = L-aspartyl-L-lysine(in)</text>
        <dbReference type="Rhea" id="RHEA:79411"/>
        <dbReference type="ChEBI" id="CHEBI:229953"/>
    </reaction>
</comment>
<evidence type="ECO:0000256" key="4">
    <source>
        <dbReference type="ARBA" id="ARBA00044881"/>
    </source>
</evidence>
<dbReference type="GO" id="GO:0022857">
    <property type="term" value="F:transmembrane transporter activity"/>
    <property type="evidence" value="ECO:0007669"/>
    <property type="project" value="InterPro"/>
</dbReference>
<dbReference type="InterPro" id="IPR011701">
    <property type="entry name" value="MFS"/>
</dbReference>
<evidence type="ECO:0000256" key="1">
    <source>
        <dbReference type="ARBA" id="ARBA00004141"/>
    </source>
</evidence>
<feature type="transmembrane region" description="Helical" evidence="20">
    <location>
        <begin position="181"/>
        <end position="201"/>
    </location>
</feature>
<gene>
    <name evidence="22" type="ORF">BV898_08575</name>
</gene>
<evidence type="ECO:0000256" key="6">
    <source>
        <dbReference type="ARBA" id="ARBA00044891"/>
    </source>
</evidence>